<feature type="region of interest" description="Disordered" evidence="1">
    <location>
        <begin position="48"/>
        <end position="68"/>
    </location>
</feature>
<sequence>MPPGQAPPRLTSYRAHAPRLVPVLSGQPGRAYRCTPAHPIRFHPSCASYGGRSPKGNVSAHCTAPHAD</sequence>
<keyword evidence="3" id="KW-1185">Reference proteome</keyword>
<accession>A0ABV5FYA7</accession>
<evidence type="ECO:0000313" key="3">
    <source>
        <dbReference type="Proteomes" id="UP001589575"/>
    </source>
</evidence>
<evidence type="ECO:0000256" key="1">
    <source>
        <dbReference type="SAM" id="MobiDB-lite"/>
    </source>
</evidence>
<dbReference type="Proteomes" id="UP001589575">
    <property type="component" value="Unassembled WGS sequence"/>
</dbReference>
<organism evidence="2 3">
    <name type="scientific">Citricoccus parietis</name>
    <dbReference type="NCBI Taxonomy" id="592307"/>
    <lineage>
        <taxon>Bacteria</taxon>
        <taxon>Bacillati</taxon>
        <taxon>Actinomycetota</taxon>
        <taxon>Actinomycetes</taxon>
        <taxon>Micrococcales</taxon>
        <taxon>Micrococcaceae</taxon>
        <taxon>Citricoccus</taxon>
    </lineage>
</organism>
<dbReference type="EMBL" id="JBHMFI010000001">
    <property type="protein sequence ID" value="MFB9071663.1"/>
    <property type="molecule type" value="Genomic_DNA"/>
</dbReference>
<proteinExistence type="predicted"/>
<gene>
    <name evidence="2" type="ORF">ACFFX0_10805</name>
</gene>
<evidence type="ECO:0000313" key="2">
    <source>
        <dbReference type="EMBL" id="MFB9071663.1"/>
    </source>
</evidence>
<comment type="caution">
    <text evidence="2">The sequence shown here is derived from an EMBL/GenBank/DDBJ whole genome shotgun (WGS) entry which is preliminary data.</text>
</comment>
<protein>
    <submittedName>
        <fullName evidence="2">Uncharacterized protein</fullName>
    </submittedName>
</protein>
<name>A0ABV5FYA7_9MICC</name>
<reference evidence="2 3" key="1">
    <citation type="submission" date="2024-09" db="EMBL/GenBank/DDBJ databases">
        <authorList>
            <person name="Sun Q."/>
            <person name="Mori K."/>
        </authorList>
    </citation>
    <scope>NUCLEOTIDE SEQUENCE [LARGE SCALE GENOMIC DNA]</scope>
    <source>
        <strain evidence="2 3">CCM 7609</strain>
    </source>
</reference>